<feature type="compositionally biased region" description="Basic residues" evidence="1">
    <location>
        <begin position="145"/>
        <end position="159"/>
    </location>
</feature>
<dbReference type="EMBL" id="GQ252887">
    <property type="protein sequence ID" value="ADB85423.1"/>
    <property type="molecule type" value="Genomic_DNA"/>
</dbReference>
<sequence length="353" mass="38632">MREKESEEGKDGSSGFLPVKVESSLCLTRSVWDASPARHPPEPPPMPPPRRTSRPPLEEGGRCHRAQGRGWGCSRTGEGECASWGAVREEKRRWMKQVKGTVGGEEEGSERRRGRGRKRAGEERARGDGGGNGGAGEGEEVHGAVQRRRGRRHHGKRITSIKSIAGDEANTAQVDDHGDGLMGAGSGPWRAWGSTDLGASAKGRVRRGGVGQPVASPAGCNGKRRWAATTLWMEERERAALMRGKCDSNLGGWVHNLVCPPLHPKRVLPCYGVWIGFIRVGCFRLVDRSAVVGLDGWNCAQKVENVFEELIKAMKAPVEFDLPSALKEWKLGYYIPIKRSIHTDHCFTLIALP</sequence>
<evidence type="ECO:0000256" key="1">
    <source>
        <dbReference type="SAM" id="MobiDB-lite"/>
    </source>
</evidence>
<organism evidence="2">
    <name type="scientific">Phyllostachys edulis</name>
    <name type="common">Tortoise shell bamboo</name>
    <name type="synonym">Bambusa edulis</name>
    <dbReference type="NCBI Taxonomy" id="38705"/>
    <lineage>
        <taxon>Eukaryota</taxon>
        <taxon>Viridiplantae</taxon>
        <taxon>Streptophyta</taxon>
        <taxon>Embryophyta</taxon>
        <taxon>Tracheophyta</taxon>
        <taxon>Spermatophyta</taxon>
        <taxon>Magnoliopsida</taxon>
        <taxon>Liliopsida</taxon>
        <taxon>Poales</taxon>
        <taxon>Poaceae</taxon>
        <taxon>BOP clade</taxon>
        <taxon>Bambusoideae</taxon>
        <taxon>Arundinarodae</taxon>
        <taxon>Arundinarieae</taxon>
        <taxon>Arundinariinae</taxon>
        <taxon>Phyllostachys</taxon>
    </lineage>
</organism>
<dbReference type="AlphaFoldDB" id="D3IVT3"/>
<name>D3IVT3_PHYED</name>
<protein>
    <submittedName>
        <fullName evidence="2">Uncharacterized protein</fullName>
    </submittedName>
</protein>
<evidence type="ECO:0000313" key="2">
    <source>
        <dbReference type="EMBL" id="ADB85423.1"/>
    </source>
</evidence>
<feature type="region of interest" description="Disordered" evidence="1">
    <location>
        <begin position="32"/>
        <end position="181"/>
    </location>
</feature>
<reference evidence="2" key="1">
    <citation type="journal article" date="2010" name="J. Integr. Plant Biol.">
        <title>Insights into the bamboo genome: syntenic relationships to rice and sorghum.</title>
        <authorList>
            <person name="Gui Y.J."/>
            <person name="Zhou Y."/>
            <person name="Wang Y."/>
            <person name="Wang S."/>
            <person name="Wang S.Y."/>
            <person name="Hu Y."/>
            <person name="Bo S.P."/>
            <person name="Chen H."/>
            <person name="Zhou C.P."/>
            <person name="Ma N.X."/>
            <person name="Zhang T.Z."/>
            <person name="Fan L.J."/>
        </authorList>
    </citation>
    <scope>NUCLEOTIDE SEQUENCE</scope>
    <source>
        <tissue evidence="2">Shoot</tissue>
    </source>
</reference>
<accession>D3IVT3</accession>
<proteinExistence type="predicted"/>